<gene>
    <name evidence="2" type="ORF">Tco_1028390</name>
</gene>
<evidence type="ECO:0000313" key="3">
    <source>
        <dbReference type="Proteomes" id="UP001151760"/>
    </source>
</evidence>
<dbReference type="Proteomes" id="UP001151760">
    <property type="component" value="Unassembled WGS sequence"/>
</dbReference>
<feature type="region of interest" description="Disordered" evidence="1">
    <location>
        <begin position="380"/>
        <end position="433"/>
    </location>
</feature>
<feature type="compositionally biased region" description="Polar residues" evidence="1">
    <location>
        <begin position="395"/>
        <end position="406"/>
    </location>
</feature>
<feature type="compositionally biased region" description="Acidic residues" evidence="1">
    <location>
        <begin position="268"/>
        <end position="285"/>
    </location>
</feature>
<keyword evidence="3" id="KW-1185">Reference proteome</keyword>
<feature type="compositionally biased region" description="Basic residues" evidence="1">
    <location>
        <begin position="247"/>
        <end position="262"/>
    </location>
</feature>
<reference evidence="2" key="2">
    <citation type="submission" date="2022-01" db="EMBL/GenBank/DDBJ databases">
        <authorList>
            <person name="Yamashiro T."/>
            <person name="Shiraishi A."/>
            <person name="Satake H."/>
            <person name="Nakayama K."/>
        </authorList>
    </citation>
    <scope>NUCLEOTIDE SEQUENCE</scope>
</reference>
<reference evidence="2" key="1">
    <citation type="journal article" date="2022" name="Int. J. Mol. Sci.">
        <title>Draft Genome of Tanacetum Coccineum: Genomic Comparison of Closely Related Tanacetum-Family Plants.</title>
        <authorList>
            <person name="Yamashiro T."/>
            <person name="Shiraishi A."/>
            <person name="Nakayama K."/>
            <person name="Satake H."/>
        </authorList>
    </citation>
    <scope>NUCLEOTIDE SEQUENCE</scope>
</reference>
<accession>A0ABQ5G0V0</accession>
<dbReference type="EMBL" id="BQNB010017957">
    <property type="protein sequence ID" value="GJT69104.1"/>
    <property type="molecule type" value="Genomic_DNA"/>
</dbReference>
<protein>
    <submittedName>
        <fullName evidence="2">Uncharacterized protein</fullName>
    </submittedName>
</protein>
<feature type="region of interest" description="Disordered" evidence="1">
    <location>
        <begin position="206"/>
        <end position="311"/>
    </location>
</feature>
<evidence type="ECO:0000313" key="2">
    <source>
        <dbReference type="EMBL" id="GJT69104.1"/>
    </source>
</evidence>
<name>A0ABQ5G0V0_9ASTR</name>
<sequence>MVKDRKEQSSFGPTKDAEESYISHLTVLEYYSYNEKTGIYNCQIDEQWFTLNANLLRKVLEITHVDTTNPFEPPPAREAVMDFVNELRYPEPIHFVSKIRVNYLYQPWRAILSLINQCLTDKTFGSDKPKHLVLQMLCGSKHNIHRRQESAIHDTGDDFLLGNLKFVPKGEKDEVFGMTIPKHLITEAIQQSLYYQQYLNMVSKQPKANKGVKKKTASEIEKPKKPAPVKKMKLVKEKPYKPSSSKKPVKGRVVKKVRKGKSNLKLVDEEEEIQQEPEPQGESEDSDVKHAIKLSLDSFQTPGEGEGKGEDYDYERAIKMSLDSFQTQIQAPVGGVAIRERVAEEIRKLPDVEGKGKAIATDEQEAHSLLDLHKSKNKSATDKFILQRRNPIIDDTTTGPSSQPQDDTSEKVAQETSSPSDSTSVAAKDTDSE</sequence>
<proteinExistence type="predicted"/>
<organism evidence="2 3">
    <name type="scientific">Tanacetum coccineum</name>
    <dbReference type="NCBI Taxonomy" id="301880"/>
    <lineage>
        <taxon>Eukaryota</taxon>
        <taxon>Viridiplantae</taxon>
        <taxon>Streptophyta</taxon>
        <taxon>Embryophyta</taxon>
        <taxon>Tracheophyta</taxon>
        <taxon>Spermatophyta</taxon>
        <taxon>Magnoliopsida</taxon>
        <taxon>eudicotyledons</taxon>
        <taxon>Gunneridae</taxon>
        <taxon>Pentapetalae</taxon>
        <taxon>asterids</taxon>
        <taxon>campanulids</taxon>
        <taxon>Asterales</taxon>
        <taxon>Asteraceae</taxon>
        <taxon>Asteroideae</taxon>
        <taxon>Anthemideae</taxon>
        <taxon>Anthemidinae</taxon>
        <taxon>Tanacetum</taxon>
    </lineage>
</organism>
<feature type="compositionally biased region" description="Polar residues" evidence="1">
    <location>
        <begin position="414"/>
        <end position="425"/>
    </location>
</feature>
<evidence type="ECO:0000256" key="1">
    <source>
        <dbReference type="SAM" id="MobiDB-lite"/>
    </source>
</evidence>
<comment type="caution">
    <text evidence="2">The sequence shown here is derived from an EMBL/GenBank/DDBJ whole genome shotgun (WGS) entry which is preliminary data.</text>
</comment>